<dbReference type="Proteomes" id="UP001597545">
    <property type="component" value="Unassembled WGS sequence"/>
</dbReference>
<evidence type="ECO:0000259" key="2">
    <source>
        <dbReference type="PROSITE" id="PS51704"/>
    </source>
</evidence>
<dbReference type="PANTHER" id="PTHR46211:SF14">
    <property type="entry name" value="GLYCEROPHOSPHODIESTER PHOSPHODIESTERASE"/>
    <property type="match status" value="1"/>
</dbReference>
<comment type="caution">
    <text evidence="3">The sequence shown here is derived from an EMBL/GenBank/DDBJ whole genome shotgun (WGS) entry which is preliminary data.</text>
</comment>
<evidence type="ECO:0000256" key="1">
    <source>
        <dbReference type="SAM" id="SignalP"/>
    </source>
</evidence>
<proteinExistence type="predicted"/>
<dbReference type="Pfam" id="PF03009">
    <property type="entry name" value="GDPD"/>
    <property type="match status" value="1"/>
</dbReference>
<keyword evidence="4" id="KW-1185">Reference proteome</keyword>
<dbReference type="Gene3D" id="3.20.20.190">
    <property type="entry name" value="Phosphatidylinositol (PI) phosphodiesterase"/>
    <property type="match status" value="1"/>
</dbReference>
<dbReference type="PANTHER" id="PTHR46211">
    <property type="entry name" value="GLYCEROPHOSPHORYL DIESTER PHOSPHODIESTERASE"/>
    <property type="match status" value="1"/>
</dbReference>
<dbReference type="RefSeq" id="WP_380902292.1">
    <property type="nucleotide sequence ID" value="NZ_JBHUEG010000007.1"/>
</dbReference>
<dbReference type="EMBL" id="JBHULR010000003">
    <property type="protein sequence ID" value="MFD2547490.1"/>
    <property type="molecule type" value="Genomic_DNA"/>
</dbReference>
<feature type="chain" id="PRO_5045733505" evidence="1">
    <location>
        <begin position="21"/>
        <end position="310"/>
    </location>
</feature>
<evidence type="ECO:0000313" key="3">
    <source>
        <dbReference type="EMBL" id="MFD2547490.1"/>
    </source>
</evidence>
<feature type="signal peptide" evidence="1">
    <location>
        <begin position="1"/>
        <end position="20"/>
    </location>
</feature>
<organism evidence="3 4">
    <name type="scientific">Sphingobacterium suaedae</name>
    <dbReference type="NCBI Taxonomy" id="1686402"/>
    <lineage>
        <taxon>Bacteria</taxon>
        <taxon>Pseudomonadati</taxon>
        <taxon>Bacteroidota</taxon>
        <taxon>Sphingobacteriia</taxon>
        <taxon>Sphingobacteriales</taxon>
        <taxon>Sphingobacteriaceae</taxon>
        <taxon>Sphingobacterium</taxon>
    </lineage>
</organism>
<accession>A0ABW5KI14</accession>
<keyword evidence="1" id="KW-0732">Signal</keyword>
<sequence length="310" mass="35077">MTRKHTMLSTLAMTAMLLHAACGLLPDKKQLTMDKTTLAFPSFSYEGHRGARGLYPENSIGAMKTAIDLPKVTTLEMDCHITKDKKVVVYHDDSLNPKFVQYHNGKPLTGKDNKGLIYSYTFEELAAFDIGSKPYSDFPNQQKVKTSIDLLSDLIQQSEEYAQEKRQTPMFYNIETKSSPAKDNMYHPGPEEFSDLVLQVVVDKGIASRTVIQSFDKRTIQYINKMYPQIKTSYLIDAKNTKSIDELLAELGFKPFIISPNFKLVSADFLAQAKKHGIKVIPWTVNEKDEMQRLISLGVDGIISDYPNLF</sequence>
<name>A0ABW5KI14_9SPHI</name>
<dbReference type="InterPro" id="IPR030395">
    <property type="entry name" value="GP_PDE_dom"/>
</dbReference>
<protein>
    <submittedName>
        <fullName evidence="3">Glycerophosphodiester phosphodiesterase family protein</fullName>
    </submittedName>
</protein>
<gene>
    <name evidence="3" type="ORF">ACFSR5_07525</name>
</gene>
<reference evidence="4" key="1">
    <citation type="journal article" date="2019" name="Int. J. Syst. Evol. Microbiol.">
        <title>The Global Catalogue of Microorganisms (GCM) 10K type strain sequencing project: providing services to taxonomists for standard genome sequencing and annotation.</title>
        <authorList>
            <consortium name="The Broad Institute Genomics Platform"/>
            <consortium name="The Broad Institute Genome Sequencing Center for Infectious Disease"/>
            <person name="Wu L."/>
            <person name="Ma J."/>
        </authorList>
    </citation>
    <scope>NUCLEOTIDE SEQUENCE [LARGE SCALE GENOMIC DNA]</scope>
    <source>
        <strain evidence="4">KCTC 42662</strain>
    </source>
</reference>
<dbReference type="SUPFAM" id="SSF51695">
    <property type="entry name" value="PLC-like phosphodiesterases"/>
    <property type="match status" value="1"/>
</dbReference>
<feature type="domain" description="GP-PDE" evidence="2">
    <location>
        <begin position="43"/>
        <end position="310"/>
    </location>
</feature>
<evidence type="ECO:0000313" key="4">
    <source>
        <dbReference type="Proteomes" id="UP001597545"/>
    </source>
</evidence>
<dbReference type="PROSITE" id="PS51704">
    <property type="entry name" value="GP_PDE"/>
    <property type="match status" value="1"/>
</dbReference>
<dbReference type="InterPro" id="IPR017946">
    <property type="entry name" value="PLC-like_Pdiesterase_TIM-brl"/>
</dbReference>